<accession>A0A426WW60</accession>
<dbReference type="Proteomes" id="UP000287651">
    <property type="component" value="Unassembled WGS sequence"/>
</dbReference>
<proteinExistence type="predicted"/>
<name>A0A426WW60_ENSVE</name>
<organism evidence="2 3">
    <name type="scientific">Ensete ventricosum</name>
    <name type="common">Abyssinian banana</name>
    <name type="synonym">Musa ensete</name>
    <dbReference type="NCBI Taxonomy" id="4639"/>
    <lineage>
        <taxon>Eukaryota</taxon>
        <taxon>Viridiplantae</taxon>
        <taxon>Streptophyta</taxon>
        <taxon>Embryophyta</taxon>
        <taxon>Tracheophyta</taxon>
        <taxon>Spermatophyta</taxon>
        <taxon>Magnoliopsida</taxon>
        <taxon>Liliopsida</taxon>
        <taxon>Zingiberales</taxon>
        <taxon>Musaceae</taxon>
        <taxon>Ensete</taxon>
    </lineage>
</organism>
<protein>
    <submittedName>
        <fullName evidence="2">Uncharacterized protein</fullName>
    </submittedName>
</protein>
<evidence type="ECO:0000256" key="1">
    <source>
        <dbReference type="SAM" id="MobiDB-lite"/>
    </source>
</evidence>
<feature type="non-terminal residue" evidence="2">
    <location>
        <position position="136"/>
    </location>
</feature>
<sequence length="136" mass="15358">MAQGSSPEEDRDSPEDCQGYPKGMPRVGKVLNLGIGPGSDDVVGPHREFARRFAEGVEKLAGNTLGDYRKKTKRLVVRMPEAPDWRDLDDVVGSHRKFVRRFAEGIGKLVGNVKGDRREEDRRTCRKITEGYRSMR</sequence>
<dbReference type="AlphaFoldDB" id="A0A426WW60"/>
<evidence type="ECO:0000313" key="2">
    <source>
        <dbReference type="EMBL" id="RRT31486.1"/>
    </source>
</evidence>
<evidence type="ECO:0000313" key="3">
    <source>
        <dbReference type="Proteomes" id="UP000287651"/>
    </source>
</evidence>
<dbReference type="EMBL" id="AMZH03038967">
    <property type="protein sequence ID" value="RRT31486.1"/>
    <property type="molecule type" value="Genomic_DNA"/>
</dbReference>
<comment type="caution">
    <text evidence="2">The sequence shown here is derived from an EMBL/GenBank/DDBJ whole genome shotgun (WGS) entry which is preliminary data.</text>
</comment>
<reference evidence="2 3" key="1">
    <citation type="journal article" date="2014" name="Agronomy (Basel)">
        <title>A Draft Genome Sequence for Ensete ventricosum, the Drought-Tolerant Tree Against Hunger.</title>
        <authorList>
            <person name="Harrison J."/>
            <person name="Moore K.A."/>
            <person name="Paszkiewicz K."/>
            <person name="Jones T."/>
            <person name="Grant M."/>
            <person name="Ambacheew D."/>
            <person name="Muzemil S."/>
            <person name="Studholme D.J."/>
        </authorList>
    </citation>
    <scope>NUCLEOTIDE SEQUENCE [LARGE SCALE GENOMIC DNA]</scope>
</reference>
<gene>
    <name evidence="2" type="ORF">B296_00050978</name>
</gene>
<feature type="region of interest" description="Disordered" evidence="1">
    <location>
        <begin position="1"/>
        <end position="26"/>
    </location>
</feature>